<dbReference type="PIRSF" id="PIRSF000368">
    <property type="entry name" value="NrdG"/>
    <property type="match status" value="1"/>
</dbReference>
<evidence type="ECO:0000313" key="7">
    <source>
        <dbReference type="EMBL" id="DAE21580.1"/>
    </source>
</evidence>
<dbReference type="GO" id="GO:0004748">
    <property type="term" value="F:ribonucleoside-diphosphate reductase activity, thioredoxin disulfide as acceptor"/>
    <property type="evidence" value="ECO:0007669"/>
    <property type="project" value="TreeGrafter"/>
</dbReference>
<dbReference type="SFLD" id="SFLDF00299">
    <property type="entry name" value="anaerobic_ribonucleoside-triph"/>
    <property type="match status" value="1"/>
</dbReference>
<dbReference type="PANTHER" id="PTHR30352">
    <property type="entry name" value="PYRUVATE FORMATE-LYASE-ACTIVATING ENZYME"/>
    <property type="match status" value="1"/>
</dbReference>
<name>A0A8S5QSE9_9CAUD</name>
<reference evidence="7" key="1">
    <citation type="journal article" date="2021" name="Proc. Natl. Acad. Sci. U.S.A.">
        <title>A Catalog of Tens of Thousands of Viruses from Human Metagenomes Reveals Hidden Associations with Chronic Diseases.</title>
        <authorList>
            <person name="Tisza M.J."/>
            <person name="Buck C.B."/>
        </authorList>
    </citation>
    <scope>NUCLEOTIDE SEQUENCE</scope>
    <source>
        <strain evidence="7">Ct4be24</strain>
    </source>
</reference>
<dbReference type="GO" id="GO:0043365">
    <property type="term" value="F:[formate-C-acetyltransferase]-activating enzyme activity"/>
    <property type="evidence" value="ECO:0007669"/>
    <property type="project" value="InterPro"/>
</dbReference>
<dbReference type="Pfam" id="PF13353">
    <property type="entry name" value="Fer4_12"/>
    <property type="match status" value="1"/>
</dbReference>
<evidence type="ECO:0000256" key="3">
    <source>
        <dbReference type="ARBA" id="ARBA00022691"/>
    </source>
</evidence>
<dbReference type="InterPro" id="IPR034457">
    <property type="entry name" value="Organic_radical-activating"/>
</dbReference>
<dbReference type="SUPFAM" id="SSF102114">
    <property type="entry name" value="Radical SAM enzymes"/>
    <property type="match status" value="1"/>
</dbReference>
<proteinExistence type="predicted"/>
<comment type="cofactor">
    <cofactor evidence="1">
        <name>[4Fe-4S] cluster</name>
        <dbReference type="ChEBI" id="CHEBI:49883"/>
    </cofactor>
</comment>
<dbReference type="SFLD" id="SFLDS00029">
    <property type="entry name" value="Radical_SAM"/>
    <property type="match status" value="1"/>
</dbReference>
<evidence type="ECO:0000256" key="5">
    <source>
        <dbReference type="ARBA" id="ARBA00023004"/>
    </source>
</evidence>
<dbReference type="CDD" id="cd01335">
    <property type="entry name" value="Radical_SAM"/>
    <property type="match status" value="1"/>
</dbReference>
<evidence type="ECO:0000256" key="4">
    <source>
        <dbReference type="ARBA" id="ARBA00022723"/>
    </source>
</evidence>
<evidence type="ECO:0000256" key="6">
    <source>
        <dbReference type="ARBA" id="ARBA00023014"/>
    </source>
</evidence>
<dbReference type="EMBL" id="BK015714">
    <property type="protein sequence ID" value="DAE21580.1"/>
    <property type="molecule type" value="Genomic_DNA"/>
</dbReference>
<organism evidence="7">
    <name type="scientific">Siphoviridae sp. ct4be24</name>
    <dbReference type="NCBI Taxonomy" id="2826289"/>
    <lineage>
        <taxon>Viruses</taxon>
        <taxon>Duplodnaviria</taxon>
        <taxon>Heunggongvirae</taxon>
        <taxon>Uroviricota</taxon>
        <taxon>Caudoviricetes</taxon>
    </lineage>
</organism>
<dbReference type="Gene3D" id="3.20.20.70">
    <property type="entry name" value="Aldolase class I"/>
    <property type="match status" value="1"/>
</dbReference>
<keyword evidence="4" id="KW-0479">Metal-binding</keyword>
<keyword evidence="2" id="KW-0004">4Fe-4S</keyword>
<protein>
    <submittedName>
        <fullName evidence="7">4Fe-4S single cluster domain protein</fullName>
    </submittedName>
</protein>
<keyword evidence="5" id="KW-0408">Iron</keyword>
<dbReference type="NCBIfam" id="TIGR02491">
    <property type="entry name" value="NrdG"/>
    <property type="match status" value="1"/>
</dbReference>
<dbReference type="PANTHER" id="PTHR30352:SF2">
    <property type="entry name" value="ANAEROBIC RIBONUCLEOSIDE-TRIPHOSPHATE REDUCTASE-ACTIVATING PROTEIN"/>
    <property type="match status" value="1"/>
</dbReference>
<sequence length="177" mass="20575">MNNGDGLRVVLWLSGCSHNCYNCQNPQTWNPDSGIPFDESAKQEIFNELSKDYISGITFSGGDPLHENNLNEVLLLIQEIRTSYPNKTIWLYTGYTWEQIMDYAFYDEKSKYPHNSFEYINIAIERKVIAKECDVLVDGEYIDEQKDLTLKWRGSKNQHVIDVKQSLAQNKMVLYCD</sequence>
<evidence type="ECO:0000256" key="1">
    <source>
        <dbReference type="ARBA" id="ARBA00001966"/>
    </source>
</evidence>
<accession>A0A8S5QSE9</accession>
<dbReference type="GO" id="GO:0046872">
    <property type="term" value="F:metal ion binding"/>
    <property type="evidence" value="ECO:0007669"/>
    <property type="project" value="UniProtKB-KW"/>
</dbReference>
<dbReference type="InterPro" id="IPR013785">
    <property type="entry name" value="Aldolase_TIM"/>
</dbReference>
<evidence type="ECO:0000256" key="2">
    <source>
        <dbReference type="ARBA" id="ARBA00022485"/>
    </source>
</evidence>
<keyword evidence="6" id="KW-0411">Iron-sulfur</keyword>
<dbReference type="SFLD" id="SFLDG01063">
    <property type="entry name" value="activating_enzymes__group_1"/>
    <property type="match status" value="1"/>
</dbReference>
<dbReference type="InterPro" id="IPR007197">
    <property type="entry name" value="rSAM"/>
</dbReference>
<keyword evidence="3" id="KW-0949">S-adenosyl-L-methionine</keyword>
<dbReference type="InterPro" id="IPR058240">
    <property type="entry name" value="rSAM_sf"/>
</dbReference>
<dbReference type="SFLD" id="SFLDG01066">
    <property type="entry name" value="organic_radical-activating_enz"/>
    <property type="match status" value="1"/>
</dbReference>
<dbReference type="GO" id="GO:0051539">
    <property type="term" value="F:4 iron, 4 sulfur cluster binding"/>
    <property type="evidence" value="ECO:0007669"/>
    <property type="project" value="UniProtKB-KW"/>
</dbReference>
<dbReference type="InterPro" id="IPR012837">
    <property type="entry name" value="NrdG"/>
</dbReference>